<sequence length="1131" mass="121737">MSRGLPIRSYLLATLDGQQIHEAERQLAGIDSALLIQALVGLVSDQEPQVRTLSLIHLRRILRTIMPDDADAATRGKVATTLRDVLDALLTFTRSPLLEKPLSKATYEVLVSCMQLSVRCQGAKSQLMHSVVSFAAEVLWSDQTAVPPAVLIVALGVMAKMAYWVHQSMAARSPDHDGALVRALLTAFSCPDVAVVVEASHASYRLIEYAEEPALHYYNQLLPAMTGALGAALGAGDEHHAGDILGHLIELGSTQPLVFSHMAADVLTMIQTIVTADAVGPEVKASTVELAVSICENAPKMVRGVPGFLDAFFPVLVEFMGNLDASEAATEVWLLQDSGQGDEDGADSTLQMAETAVDDIALSVGGAALLPIVLKVVPAFIARPEWNYRHAGIMAIGIAAEGLEPAVTDTDVRTLFTMVQLATKDPHPRVRWACMNTLGHMASDLGPRFREGCIGDVMECFLGVLADTEEQPRVRTHAAAAISNFCSEVEPRTMQPYLAGILHNLANLIGHPRRICRLQALTTLGDAAISSEHEFGKFYSVFMPGLLDIVRTSVGPADGPVRSRAVQTMTYIGLSVGTERFRADAEALIALLVEQQQTVSVATDGSDDSMLHYHSAYSGLAKVLRGAFAPYVDGIMPGLFVVAEQDASLKEQMPEGVSPDDVDVWDVGDDQQLYIRSAVFDEINSAIYAIATIFRQCPMACGPWVQRAFDVLQRVLQYYHADTTRTHASGLASAIAFVLTAMVREHGAEAAGTAVEMIRRIVDTIEGAYRDETQTDVVQSQIRALARIVGNGGDIAPLVDDLDHLLDIGQACELFVDIMLSDDPKDGHLFDEEDVEAAAEQNREAVESIVLELAQYYHEIIKVHGEAALSSLVELDDDQEHSNVVARPWGAVLLDMGQQWIRQPMPGLRAAAIVIAGAVVRYAPGYAAGFVGLTTPVALDSASDRTLPANLRQISFCMLAHSVRVFPAELANHVSRMISAASEQLAAAGSRAGTESIVSDNALSLALAVAECGATEGALKEELLSFWVTHMPPRVDADEIKVSMAALVRFLESNNPVVIGYEGQNLPKIFLTLVRMYTTDNATPAEAALSQRVKGLIVAINSTARDAVTVALTTMDVDGIWGRKAERILSG</sequence>
<dbReference type="InterPro" id="IPR016024">
    <property type="entry name" value="ARM-type_fold"/>
</dbReference>
<dbReference type="Pfam" id="PF13513">
    <property type="entry name" value="HEAT_EZ"/>
    <property type="match status" value="1"/>
</dbReference>
<evidence type="ECO:0000313" key="6">
    <source>
        <dbReference type="EMBL" id="KAG9390251.1"/>
    </source>
</evidence>
<dbReference type="GO" id="GO:0005634">
    <property type="term" value="C:nucleus"/>
    <property type="evidence" value="ECO:0007669"/>
    <property type="project" value="UniProtKB-SubCell"/>
</dbReference>
<evidence type="ECO:0000256" key="5">
    <source>
        <dbReference type="ARBA" id="ARBA00022927"/>
    </source>
</evidence>
<dbReference type="PANTHER" id="PTHR10527">
    <property type="entry name" value="IMPORTIN BETA"/>
    <property type="match status" value="1"/>
</dbReference>
<evidence type="ECO:0000256" key="2">
    <source>
        <dbReference type="ARBA" id="ARBA00022448"/>
    </source>
</evidence>
<comment type="caution">
    <text evidence="6">The sequence shown here is derived from an EMBL/GenBank/DDBJ whole genome shotgun (WGS) entry which is preliminary data.</text>
</comment>
<dbReference type="OrthoDB" id="543373at2759"/>
<keyword evidence="3" id="KW-0963">Cytoplasm</keyword>
<dbReference type="Gene3D" id="1.25.10.10">
    <property type="entry name" value="Leucine-rich Repeat Variant"/>
    <property type="match status" value="1"/>
</dbReference>
<reference evidence="6" key="1">
    <citation type="submission" date="2021-05" db="EMBL/GenBank/DDBJ databases">
        <title>A free-living protist that lacks canonical eukaryotic 1 DNA replication and segregation systems.</title>
        <authorList>
            <person name="Salas-Leiva D.E."/>
            <person name="Tromer E.C."/>
            <person name="Curtis B.A."/>
            <person name="Jerlstrom-Hultqvist J."/>
            <person name="Kolisko M."/>
            <person name="Yi Z."/>
            <person name="Salas-Leiva J.S."/>
            <person name="Gallot-Lavallee L."/>
            <person name="Kops G.J.P.L."/>
            <person name="Archibald J.M."/>
            <person name="Simpson A.G.B."/>
            <person name="Roger A.J."/>
        </authorList>
    </citation>
    <scope>NUCLEOTIDE SEQUENCE</scope>
    <source>
        <strain evidence="6">BICM</strain>
    </source>
</reference>
<evidence type="ECO:0000256" key="1">
    <source>
        <dbReference type="ARBA" id="ARBA00004496"/>
    </source>
</evidence>
<dbReference type="InterPro" id="IPR041653">
    <property type="entry name" value="Importin_rep_4"/>
</dbReference>
<name>A0A8J6DZD2_9EUKA</name>
<keyword evidence="2" id="KW-0813">Transport</keyword>
<comment type="subcellular location">
    <subcellularLocation>
        <location evidence="1">Cytoplasm</location>
    </subcellularLocation>
</comment>
<dbReference type="EMBL" id="JAHDYR010000066">
    <property type="protein sequence ID" value="KAG9390251.1"/>
    <property type="molecule type" value="Genomic_DNA"/>
</dbReference>
<dbReference type="SUPFAM" id="SSF48371">
    <property type="entry name" value="ARM repeat"/>
    <property type="match status" value="2"/>
</dbReference>
<keyword evidence="5" id="KW-0653">Protein transport</keyword>
<dbReference type="GO" id="GO:0006606">
    <property type="term" value="P:protein import into nucleus"/>
    <property type="evidence" value="ECO:0007669"/>
    <property type="project" value="InterPro"/>
</dbReference>
<dbReference type="InterPro" id="IPR040122">
    <property type="entry name" value="Importin_beta"/>
</dbReference>
<organism evidence="6 7">
    <name type="scientific">Carpediemonas membranifera</name>
    <dbReference type="NCBI Taxonomy" id="201153"/>
    <lineage>
        <taxon>Eukaryota</taxon>
        <taxon>Metamonada</taxon>
        <taxon>Carpediemonas-like organisms</taxon>
        <taxon>Carpediemonas</taxon>
    </lineage>
</organism>
<protein>
    <submittedName>
        <fullName evidence="6">Embryo defective emb2734 protein</fullName>
    </submittedName>
</protein>
<dbReference type="GO" id="GO:0005737">
    <property type="term" value="C:cytoplasm"/>
    <property type="evidence" value="ECO:0007669"/>
    <property type="project" value="UniProtKB-SubCell"/>
</dbReference>
<evidence type="ECO:0000313" key="7">
    <source>
        <dbReference type="Proteomes" id="UP000717585"/>
    </source>
</evidence>
<evidence type="ECO:0000256" key="3">
    <source>
        <dbReference type="ARBA" id="ARBA00022490"/>
    </source>
</evidence>
<evidence type="ECO:0000256" key="4">
    <source>
        <dbReference type="ARBA" id="ARBA00022737"/>
    </source>
</evidence>
<dbReference type="Proteomes" id="UP000717585">
    <property type="component" value="Unassembled WGS sequence"/>
</dbReference>
<accession>A0A8J6DZD2</accession>
<dbReference type="InterPro" id="IPR011989">
    <property type="entry name" value="ARM-like"/>
</dbReference>
<dbReference type="AlphaFoldDB" id="A0A8J6DZD2"/>
<keyword evidence="7" id="KW-1185">Reference proteome</keyword>
<proteinExistence type="predicted"/>
<dbReference type="Pfam" id="PF18808">
    <property type="entry name" value="Importin_rep_4"/>
    <property type="match status" value="1"/>
</dbReference>
<gene>
    <name evidence="6" type="ORF">J8273_8291</name>
</gene>
<keyword evidence="4" id="KW-0677">Repeat</keyword>